<protein>
    <submittedName>
        <fullName evidence="1">Uncharacterized protein</fullName>
    </submittedName>
</protein>
<accession>A0A7M5X1Y3</accession>
<name>A0A7M5X1Y3_9CNID</name>
<sequence>ILEFDTNDVTLVEEKTQFSHLSLTNQSNDGKQNNDFTESKKYFKYFSSKIVRLTVNDIIHQMVKNCNIVVIIDYLIGECIDYHRWKLQTIFVLNEVIKSSQQLKAFNAEPYIDQISSIYLQDHLWRVPISNQYLQFIGTRQGQKNEAINSVTFESLSLTDIDKPQNEPLFSQNEPLFSYEKQSDLTL</sequence>
<dbReference type="Pfam" id="PF24176">
    <property type="entry name" value="TPR_TTI1_2nd"/>
    <property type="match status" value="1"/>
</dbReference>
<evidence type="ECO:0000313" key="2">
    <source>
        <dbReference type="Proteomes" id="UP000594262"/>
    </source>
</evidence>
<proteinExistence type="predicted"/>
<dbReference type="Proteomes" id="UP000594262">
    <property type="component" value="Unplaced"/>
</dbReference>
<reference evidence="1" key="1">
    <citation type="submission" date="2021-01" db="UniProtKB">
        <authorList>
            <consortium name="EnsemblMetazoa"/>
        </authorList>
    </citation>
    <scope>IDENTIFICATION</scope>
</reference>
<evidence type="ECO:0000313" key="1">
    <source>
        <dbReference type="EnsemblMetazoa" id="CLYHEMP016489.1"/>
    </source>
</evidence>
<dbReference type="AlphaFoldDB" id="A0A7M5X1Y3"/>
<keyword evidence="2" id="KW-1185">Reference proteome</keyword>
<organism evidence="1 2">
    <name type="scientific">Clytia hemisphaerica</name>
    <dbReference type="NCBI Taxonomy" id="252671"/>
    <lineage>
        <taxon>Eukaryota</taxon>
        <taxon>Metazoa</taxon>
        <taxon>Cnidaria</taxon>
        <taxon>Hydrozoa</taxon>
        <taxon>Hydroidolina</taxon>
        <taxon>Leptothecata</taxon>
        <taxon>Obeliida</taxon>
        <taxon>Clytiidae</taxon>
        <taxon>Clytia</taxon>
    </lineage>
</organism>
<dbReference type="EnsemblMetazoa" id="CLYHEMT016489.1">
    <property type="protein sequence ID" value="CLYHEMP016489.1"/>
    <property type="gene ID" value="CLYHEMG016489"/>
</dbReference>